<reference evidence="4 7" key="2">
    <citation type="submission" date="2018-11" db="EMBL/GenBank/DDBJ databases">
        <title>Proposal to divide the Flavobacteriaceae and reorganize its genera based on Amino Acid Identity values calculated from whole genome sequences.</title>
        <authorList>
            <person name="Nicholson A.C."/>
            <person name="Gulvik C.A."/>
            <person name="Whitney A.M."/>
            <person name="Humrighouse B.W."/>
            <person name="Bell M."/>
            <person name="Holmes B."/>
            <person name="Steigerwalt A.G."/>
            <person name="Villarma A."/>
            <person name="Sheth M."/>
            <person name="Batra D."/>
            <person name="Pryor J."/>
            <person name="Bernardet J.-F."/>
            <person name="Hugo C."/>
            <person name="Kampfer P."/>
            <person name="Newman J."/>
            <person name="McQuiston J.R."/>
        </authorList>
    </citation>
    <scope>NUCLEOTIDE SEQUENCE [LARGE SCALE GENOMIC DNA]</scope>
    <source>
        <strain evidence="4 7">DSM 16927</strain>
    </source>
</reference>
<keyword evidence="2" id="KW-1133">Transmembrane helix</keyword>
<dbReference type="InterPro" id="IPR050491">
    <property type="entry name" value="AmpC-like"/>
</dbReference>
<dbReference type="SMART" id="SM00028">
    <property type="entry name" value="TPR"/>
    <property type="match status" value="2"/>
</dbReference>
<dbReference type="EMBL" id="CP033926">
    <property type="protein sequence ID" value="AZA98198.1"/>
    <property type="molecule type" value="Genomic_DNA"/>
</dbReference>
<dbReference type="PANTHER" id="PTHR46825:SF12">
    <property type="entry name" value="PENICILLIN-BINDING PROTEIN 4"/>
    <property type="match status" value="1"/>
</dbReference>
<feature type="repeat" description="TPR" evidence="1">
    <location>
        <begin position="493"/>
        <end position="526"/>
    </location>
</feature>
<evidence type="ECO:0000313" key="7">
    <source>
        <dbReference type="Proteomes" id="UP000279541"/>
    </source>
</evidence>
<proteinExistence type="predicted"/>
<dbReference type="Proteomes" id="UP000279541">
    <property type="component" value="Chromosome"/>
</dbReference>
<organism evidence="5 6">
    <name type="scientific">Chryseobacterium joostei</name>
    <dbReference type="NCBI Taxonomy" id="112234"/>
    <lineage>
        <taxon>Bacteria</taxon>
        <taxon>Pseudomonadati</taxon>
        <taxon>Bacteroidota</taxon>
        <taxon>Flavobacteriia</taxon>
        <taxon>Flavobacteriales</taxon>
        <taxon>Weeksellaceae</taxon>
        <taxon>Chryseobacterium group</taxon>
        <taxon>Chryseobacterium</taxon>
    </lineage>
</organism>
<keyword evidence="2" id="KW-0812">Transmembrane</keyword>
<evidence type="ECO:0000256" key="1">
    <source>
        <dbReference type="PROSITE-ProRule" id="PRU00339"/>
    </source>
</evidence>
<dbReference type="InterPro" id="IPR001466">
    <property type="entry name" value="Beta-lactam-related"/>
</dbReference>
<keyword evidence="2" id="KW-0472">Membrane</keyword>
<keyword evidence="1" id="KW-0802">TPR repeat</keyword>
<dbReference type="InterPro" id="IPR011990">
    <property type="entry name" value="TPR-like_helical_dom_sf"/>
</dbReference>
<dbReference type="KEGG" id="cjt:EG359_00600"/>
<dbReference type="PANTHER" id="PTHR46825">
    <property type="entry name" value="D-ALANYL-D-ALANINE-CARBOXYPEPTIDASE/ENDOPEPTIDASE AMPH"/>
    <property type="match status" value="1"/>
</dbReference>
<dbReference type="InterPro" id="IPR012338">
    <property type="entry name" value="Beta-lactam/transpept-like"/>
</dbReference>
<feature type="domain" description="Beta-lactamase-related" evidence="3">
    <location>
        <begin position="84"/>
        <end position="394"/>
    </location>
</feature>
<keyword evidence="7" id="KW-1185">Reference proteome</keyword>
<dbReference type="InterPro" id="IPR019734">
    <property type="entry name" value="TPR_rpt"/>
</dbReference>
<name>A0A1N7ITW5_9FLAO</name>
<protein>
    <submittedName>
        <fullName evidence="5">Beta-lactamase</fullName>
    </submittedName>
    <submittedName>
        <fullName evidence="4">Serine hydrolase</fullName>
    </submittedName>
</protein>
<dbReference type="STRING" id="112234.SAMN05421768_106407"/>
<dbReference type="GO" id="GO:0016787">
    <property type="term" value="F:hydrolase activity"/>
    <property type="evidence" value="ECO:0007669"/>
    <property type="project" value="UniProtKB-KW"/>
</dbReference>
<dbReference type="EMBL" id="FTNZ01000006">
    <property type="protein sequence ID" value="SIS40528.1"/>
    <property type="molecule type" value="Genomic_DNA"/>
</dbReference>
<keyword evidence="4" id="KW-0378">Hydrolase</keyword>
<dbReference type="AlphaFoldDB" id="A0A1N7ITW5"/>
<evidence type="ECO:0000259" key="3">
    <source>
        <dbReference type="Pfam" id="PF00144"/>
    </source>
</evidence>
<gene>
    <name evidence="4" type="ORF">EG359_00600</name>
    <name evidence="5" type="ORF">SAMN05421768_106407</name>
</gene>
<evidence type="ECO:0000313" key="4">
    <source>
        <dbReference type="EMBL" id="AZA98198.1"/>
    </source>
</evidence>
<dbReference type="OrthoDB" id="9797709at2"/>
<dbReference type="Gene3D" id="3.40.710.10">
    <property type="entry name" value="DD-peptidase/beta-lactamase superfamily"/>
    <property type="match status" value="1"/>
</dbReference>
<evidence type="ECO:0000313" key="5">
    <source>
        <dbReference type="EMBL" id="SIS40528.1"/>
    </source>
</evidence>
<evidence type="ECO:0000313" key="6">
    <source>
        <dbReference type="Proteomes" id="UP000186106"/>
    </source>
</evidence>
<evidence type="ECO:0000256" key="2">
    <source>
        <dbReference type="SAM" id="Phobius"/>
    </source>
</evidence>
<accession>A0A1N7ITW5</accession>
<reference evidence="5 6" key="1">
    <citation type="submission" date="2017-01" db="EMBL/GenBank/DDBJ databases">
        <authorList>
            <person name="Mah S.A."/>
            <person name="Swanson W.J."/>
            <person name="Moy G.W."/>
            <person name="Vacquier V.D."/>
        </authorList>
    </citation>
    <scope>NUCLEOTIDE SEQUENCE [LARGE SCALE GENOMIC DNA]</scope>
    <source>
        <strain evidence="5 6">DSM 16927</strain>
    </source>
</reference>
<dbReference type="SUPFAM" id="SSF48452">
    <property type="entry name" value="TPR-like"/>
    <property type="match status" value="1"/>
</dbReference>
<dbReference type="Pfam" id="PF00144">
    <property type="entry name" value="Beta-lactamase"/>
    <property type="match status" value="1"/>
</dbReference>
<dbReference type="Proteomes" id="UP000186106">
    <property type="component" value="Unassembled WGS sequence"/>
</dbReference>
<dbReference type="Gene3D" id="1.25.40.10">
    <property type="entry name" value="Tetratricopeptide repeat domain"/>
    <property type="match status" value="1"/>
</dbReference>
<dbReference type="SUPFAM" id="SSF56601">
    <property type="entry name" value="beta-lactamase/transpeptidase-like"/>
    <property type="match status" value="1"/>
</dbReference>
<sequence length="542" mass="61129">MLSFYVAAKNSYSKCNNVFFSVVILLTEKINIHTTNYLNMKKICFIIILFLSLHVFAQNINDKINLFETKINYWDKSKTKKWTLKERMALYNTNAVSIAVIKDYKIEWVKAYGYADVSEHKPATSQTLFQAASISKSINSLGILKLVQERKLDLDTDINNYLTDWKFPYDEALTKGKKISISNLLSHTAGLSGHGFYGYEKGKKLPTIIEILNGVPPANSGAVKSVFEPGLKFQYSGGGTVITQLILENVTGEKYEDYMMKNVLAPLGMKESSFNQPPLEDKSSLLATGYYANGKEVKGKYHVYPEKAAAGLWTNSSDLAKYVIETQLSLLGNSNKILSKEMSAKRVENNLGVFLNDFKGTKYFGHSGGNEGFVCYYVGSVDGGNGVVVMTNGRNIRLIDEIVCSIASMNNWKNYPVESQKEPIALTIRKECYKNIDKGIELYKKLKKNNSADYNFSNENELNELGYEFLRDGNIDSAIKIFSLNVNEFPKSANVYDSRGEGYFNKKEYILSKKDYLKVLELDPTNQNAKEMLLKIEKEAVK</sequence>
<dbReference type="PROSITE" id="PS50005">
    <property type="entry name" value="TPR"/>
    <property type="match status" value="1"/>
</dbReference>
<feature type="transmembrane region" description="Helical" evidence="2">
    <location>
        <begin position="43"/>
        <end position="60"/>
    </location>
</feature>